<evidence type="ECO:0000259" key="6">
    <source>
        <dbReference type="PROSITE" id="PS50937"/>
    </source>
</evidence>
<dbReference type="GO" id="GO:0000150">
    <property type="term" value="F:DNA strand exchange activity"/>
    <property type="evidence" value="ECO:0007669"/>
    <property type="project" value="InterPro"/>
</dbReference>
<dbReference type="InterPro" id="IPR006119">
    <property type="entry name" value="Resolv_N"/>
</dbReference>
<feature type="domain" description="Resolvase/invertase-type recombinase catalytic" evidence="7">
    <location>
        <begin position="61"/>
        <end position="205"/>
    </location>
</feature>
<dbReference type="OrthoDB" id="3575335at2"/>
<protein>
    <submittedName>
        <fullName evidence="8">Resolvase domain protein</fullName>
    </submittedName>
</protein>
<dbReference type="PROSITE" id="PS51736">
    <property type="entry name" value="RECOMBINASES_3"/>
    <property type="match status" value="1"/>
</dbReference>
<dbReference type="InterPro" id="IPR048046">
    <property type="entry name" value="Transpos_IS607"/>
</dbReference>
<dbReference type="InterPro" id="IPR036162">
    <property type="entry name" value="Resolvase-like_N_sf"/>
</dbReference>
<dbReference type="HOGENOM" id="CLU_082093_0_1_9"/>
<dbReference type="PROSITE" id="PS00397">
    <property type="entry name" value="RECOMBINASES_1"/>
    <property type="match status" value="1"/>
</dbReference>
<dbReference type="AlphaFoldDB" id="C8W1T0"/>
<dbReference type="GO" id="GO:0015074">
    <property type="term" value="P:DNA integration"/>
    <property type="evidence" value="ECO:0007669"/>
    <property type="project" value="UniProtKB-KW"/>
</dbReference>
<dbReference type="NCBIfam" id="NF033518">
    <property type="entry name" value="transpos_IS607"/>
    <property type="match status" value="1"/>
</dbReference>
<name>C8W1T0_DESAS</name>
<dbReference type="eggNOG" id="COG2452">
    <property type="taxonomic scope" value="Bacteria"/>
</dbReference>
<keyword evidence="9" id="KW-1185">Reference proteome</keyword>
<keyword evidence="3" id="KW-0233">DNA recombination</keyword>
<reference evidence="8 9" key="1">
    <citation type="journal article" date="2009" name="Stand. Genomic Sci.">
        <title>Complete genome sequence of Desulfotomaculum acetoxidans type strain (5575).</title>
        <authorList>
            <person name="Spring S."/>
            <person name="Lapidus A."/>
            <person name="Schroder M."/>
            <person name="Gleim D."/>
            <person name="Sims D."/>
            <person name="Meincke L."/>
            <person name="Glavina Del Rio T."/>
            <person name="Tice H."/>
            <person name="Copeland A."/>
            <person name="Cheng J.F."/>
            <person name="Lucas S."/>
            <person name="Chen F."/>
            <person name="Nolan M."/>
            <person name="Bruce D."/>
            <person name="Goodwin L."/>
            <person name="Pitluck S."/>
            <person name="Ivanova N."/>
            <person name="Mavromatis K."/>
            <person name="Mikhailova N."/>
            <person name="Pati A."/>
            <person name="Chen A."/>
            <person name="Palaniappan K."/>
            <person name="Land M."/>
            <person name="Hauser L."/>
            <person name="Chang Y.J."/>
            <person name="Jeffries C.D."/>
            <person name="Chain P."/>
            <person name="Saunders E."/>
            <person name="Brettin T."/>
            <person name="Detter J.C."/>
            <person name="Goker M."/>
            <person name="Bristow J."/>
            <person name="Eisen J.A."/>
            <person name="Markowitz V."/>
            <person name="Hugenholtz P."/>
            <person name="Kyrpides N.C."/>
            <person name="Klenk H.P."/>
            <person name="Han C."/>
        </authorList>
    </citation>
    <scope>NUCLEOTIDE SEQUENCE [LARGE SCALE GENOMIC DNA]</scope>
    <source>
        <strain evidence="9">ATCC 49208 / DSM 771 / VKM B-1644</strain>
    </source>
</reference>
<evidence type="ECO:0000256" key="2">
    <source>
        <dbReference type="ARBA" id="ARBA00023125"/>
    </source>
</evidence>
<dbReference type="SMART" id="SM00422">
    <property type="entry name" value="HTH_MERR"/>
    <property type="match status" value="1"/>
</dbReference>
<dbReference type="PROSITE" id="PS50937">
    <property type="entry name" value="HTH_MERR_2"/>
    <property type="match status" value="1"/>
</dbReference>
<dbReference type="Pfam" id="PF00376">
    <property type="entry name" value="MerR"/>
    <property type="match status" value="1"/>
</dbReference>
<dbReference type="GO" id="GO:0006355">
    <property type="term" value="P:regulation of DNA-templated transcription"/>
    <property type="evidence" value="ECO:0007669"/>
    <property type="project" value="InterPro"/>
</dbReference>
<evidence type="ECO:0000256" key="1">
    <source>
        <dbReference type="ARBA" id="ARBA00022908"/>
    </source>
</evidence>
<dbReference type="GO" id="GO:0003677">
    <property type="term" value="F:DNA binding"/>
    <property type="evidence" value="ECO:0007669"/>
    <property type="project" value="UniProtKB-KW"/>
</dbReference>
<dbReference type="Gene3D" id="1.10.1660.10">
    <property type="match status" value="1"/>
</dbReference>
<dbReference type="PANTHER" id="PTHR36172">
    <property type="match status" value="1"/>
</dbReference>
<dbReference type="InterPro" id="IPR041718">
    <property type="entry name" value="IS607_transposase-like"/>
</dbReference>
<accession>C8W1T0</accession>
<evidence type="ECO:0000259" key="7">
    <source>
        <dbReference type="PROSITE" id="PS51736"/>
    </source>
</evidence>
<dbReference type="KEGG" id="dae:Dtox_2781"/>
<dbReference type="Pfam" id="PF00239">
    <property type="entry name" value="Resolvase"/>
    <property type="match status" value="1"/>
</dbReference>
<dbReference type="InterPro" id="IPR009061">
    <property type="entry name" value="DNA-bd_dom_put_sf"/>
</dbReference>
<organism evidence="8 9">
    <name type="scientific">Desulfofarcimen acetoxidans (strain ATCC 49208 / DSM 771 / KCTC 5769 / VKM B-1644 / 5575)</name>
    <name type="common">Desulfotomaculum acetoxidans</name>
    <dbReference type="NCBI Taxonomy" id="485916"/>
    <lineage>
        <taxon>Bacteria</taxon>
        <taxon>Bacillati</taxon>
        <taxon>Bacillota</taxon>
        <taxon>Clostridia</taxon>
        <taxon>Eubacteriales</taxon>
        <taxon>Peptococcaceae</taxon>
        <taxon>Desulfofarcimen</taxon>
    </lineage>
</organism>
<dbReference type="SUPFAM" id="SSF46955">
    <property type="entry name" value="Putative DNA-binding domain"/>
    <property type="match status" value="1"/>
</dbReference>
<dbReference type="CDD" id="cd03769">
    <property type="entry name" value="SR_IS607_transposase_like"/>
    <property type="match status" value="1"/>
</dbReference>
<dbReference type="Gene3D" id="1.10.287.2170">
    <property type="match status" value="1"/>
</dbReference>
<feature type="domain" description="HTH merR-type" evidence="6">
    <location>
        <begin position="4"/>
        <end position="48"/>
    </location>
</feature>
<evidence type="ECO:0000256" key="4">
    <source>
        <dbReference type="PIRSR" id="PIRSR606118-50"/>
    </source>
</evidence>
<dbReference type="InterPro" id="IPR006118">
    <property type="entry name" value="Recombinase_CS"/>
</dbReference>
<evidence type="ECO:0000256" key="5">
    <source>
        <dbReference type="PROSITE-ProRule" id="PRU10137"/>
    </source>
</evidence>
<evidence type="ECO:0000313" key="9">
    <source>
        <dbReference type="Proteomes" id="UP000002217"/>
    </source>
</evidence>
<dbReference type="FunFam" id="3.40.50.1390:FF:000002">
    <property type="entry name" value="ORF1 in transposon ISC1904"/>
    <property type="match status" value="1"/>
</dbReference>
<keyword evidence="1" id="KW-0229">DNA integration</keyword>
<dbReference type="InterPro" id="IPR000551">
    <property type="entry name" value="MerR-type_HTH_dom"/>
</dbReference>
<dbReference type="Proteomes" id="UP000002217">
    <property type="component" value="Chromosome"/>
</dbReference>
<dbReference type="PANTHER" id="PTHR36172:SF1">
    <property type="entry name" value="RESOLVASE-RELATED"/>
    <property type="match status" value="1"/>
</dbReference>
<dbReference type="SUPFAM" id="SSF53041">
    <property type="entry name" value="Resolvase-like"/>
    <property type="match status" value="1"/>
</dbReference>
<gene>
    <name evidence="8" type="ordered locus">Dtox_2781</name>
</gene>
<dbReference type="SMART" id="SM00857">
    <property type="entry name" value="Resolvase"/>
    <property type="match status" value="1"/>
</dbReference>
<dbReference type="InterPro" id="IPR051491">
    <property type="entry name" value="Recombinase/Transposase-rel"/>
</dbReference>
<keyword evidence="2" id="KW-0238">DNA-binding</keyword>
<sequence length="222" mass="24968">MENYISIGKAAKYLGVSINTLRVWEKKKILVPERTPTGHRRYKMSQVESFEGKKYSRIQNTVFLYARVSTQKQADAGNLDRQIGRLTEYASNNKYAIQAVFRDIASGLNENRKGLQKLLKAVKETNNALVIIEYKDRLARFGYAYLEKYISDFGGHIVVIEKKDVDEQQELVEDLIAVTTSFSARIYGKSGGRVAKKLSKVIESEVTASEDNGDGDNPGTDS</sequence>
<proteinExistence type="predicted"/>
<dbReference type="RefSeq" id="WP_015758244.1">
    <property type="nucleotide sequence ID" value="NC_013216.1"/>
</dbReference>
<dbReference type="EMBL" id="CP001720">
    <property type="protein sequence ID" value="ACV63551.1"/>
    <property type="molecule type" value="Genomic_DNA"/>
</dbReference>
<evidence type="ECO:0000256" key="3">
    <source>
        <dbReference type="ARBA" id="ARBA00023172"/>
    </source>
</evidence>
<dbReference type="CDD" id="cd04762">
    <property type="entry name" value="HTH_MerR-trunc"/>
    <property type="match status" value="1"/>
</dbReference>
<dbReference type="Gene3D" id="3.40.50.1390">
    <property type="entry name" value="Resolvase, N-terminal catalytic domain"/>
    <property type="match status" value="1"/>
</dbReference>
<feature type="active site" description="O-(5'-phospho-DNA)-serine intermediate" evidence="4 5">
    <location>
        <position position="69"/>
    </location>
</feature>
<dbReference type="STRING" id="485916.Dtox_2781"/>
<evidence type="ECO:0000313" key="8">
    <source>
        <dbReference type="EMBL" id="ACV63551.1"/>
    </source>
</evidence>